<dbReference type="GO" id="GO:0016020">
    <property type="term" value="C:membrane"/>
    <property type="evidence" value="ECO:0007669"/>
    <property type="project" value="UniProtKB-SubCell"/>
</dbReference>
<evidence type="ECO:0000313" key="8">
    <source>
        <dbReference type="Proteomes" id="UP000663879"/>
    </source>
</evidence>
<dbReference type="InterPro" id="IPR052954">
    <property type="entry name" value="GPCR-Ligand_Int"/>
</dbReference>
<keyword evidence="4 5" id="KW-0472">Membrane</keyword>
<evidence type="ECO:0000313" key="7">
    <source>
        <dbReference type="EMBL" id="CAF1037215.1"/>
    </source>
</evidence>
<keyword evidence="3 5" id="KW-1133">Transmembrane helix</keyword>
<feature type="transmembrane region" description="Helical" evidence="5">
    <location>
        <begin position="227"/>
        <end position="255"/>
    </location>
</feature>
<dbReference type="InterPro" id="IPR017452">
    <property type="entry name" value="GPCR_Rhodpsn_7TM"/>
</dbReference>
<evidence type="ECO:0000256" key="4">
    <source>
        <dbReference type="ARBA" id="ARBA00023136"/>
    </source>
</evidence>
<reference evidence="7" key="1">
    <citation type="submission" date="2021-02" db="EMBL/GenBank/DDBJ databases">
        <authorList>
            <person name="Nowell W R."/>
        </authorList>
    </citation>
    <scope>NUCLEOTIDE SEQUENCE</scope>
    <source>
        <strain evidence="7">Ploen Becks lab</strain>
    </source>
</reference>
<dbReference type="InterPro" id="IPR000276">
    <property type="entry name" value="GPCR_Rhodpsn"/>
</dbReference>
<gene>
    <name evidence="7" type="ORF">OXX778_LOCUS18173</name>
</gene>
<sequence>MNSSIQNTFERRNQINQTLLIVALYSIIPLGIIFNITQIFVYLRRKFTETTMSVYCTAISINNILVLIATGLRFIAAIKIYDYEENNYIGCKLASFFIRVVFCACTWLNLLFTLDRLVFILYPQRFKYFRNKINVIKLIIYVYAFLSLLNSPSFFIDSSIIEIKSLNSTELNSVCTASPELSITREVVAQLFGIFMPFILIFLSNFELIRKVINSKKKVSLVRDMHFGIILVISNIFFLITFLPFSGLLMIIMIITVNPTITLNPEIMSIVALYETNAFIIACYNYSFGLFVQICFNKLFRDEFYTMFIELNGFVKKNRLNASSTQN</sequence>
<feature type="transmembrane region" description="Helical" evidence="5">
    <location>
        <begin position="267"/>
        <end position="292"/>
    </location>
</feature>
<organism evidence="7 8">
    <name type="scientific">Brachionus calyciflorus</name>
    <dbReference type="NCBI Taxonomy" id="104777"/>
    <lineage>
        <taxon>Eukaryota</taxon>
        <taxon>Metazoa</taxon>
        <taxon>Spiralia</taxon>
        <taxon>Gnathifera</taxon>
        <taxon>Rotifera</taxon>
        <taxon>Eurotatoria</taxon>
        <taxon>Monogononta</taxon>
        <taxon>Pseudotrocha</taxon>
        <taxon>Ploima</taxon>
        <taxon>Brachionidae</taxon>
        <taxon>Brachionus</taxon>
    </lineage>
</organism>
<feature type="transmembrane region" description="Helical" evidence="5">
    <location>
        <begin position="96"/>
        <end position="114"/>
    </location>
</feature>
<comment type="caution">
    <text evidence="7">The sequence shown here is derived from an EMBL/GenBank/DDBJ whole genome shotgun (WGS) entry which is preliminary data.</text>
</comment>
<dbReference type="EMBL" id="CAJNOC010004915">
    <property type="protein sequence ID" value="CAF1037215.1"/>
    <property type="molecule type" value="Genomic_DNA"/>
</dbReference>
<feature type="transmembrane region" description="Helical" evidence="5">
    <location>
        <begin position="20"/>
        <end position="43"/>
    </location>
</feature>
<dbReference type="SUPFAM" id="SSF81321">
    <property type="entry name" value="Family A G protein-coupled receptor-like"/>
    <property type="match status" value="1"/>
</dbReference>
<dbReference type="Proteomes" id="UP000663879">
    <property type="component" value="Unassembled WGS sequence"/>
</dbReference>
<evidence type="ECO:0000259" key="6">
    <source>
        <dbReference type="PROSITE" id="PS50262"/>
    </source>
</evidence>
<protein>
    <recommendedName>
        <fullName evidence="6">G-protein coupled receptors family 1 profile domain-containing protein</fullName>
    </recommendedName>
</protein>
<dbReference type="AlphaFoldDB" id="A0A814JEJ1"/>
<evidence type="ECO:0000256" key="1">
    <source>
        <dbReference type="ARBA" id="ARBA00004370"/>
    </source>
</evidence>
<feature type="domain" description="G-protein coupled receptors family 1 profile" evidence="6">
    <location>
        <begin position="34"/>
        <end position="293"/>
    </location>
</feature>
<evidence type="ECO:0000256" key="2">
    <source>
        <dbReference type="ARBA" id="ARBA00022692"/>
    </source>
</evidence>
<dbReference type="PROSITE" id="PS50262">
    <property type="entry name" value="G_PROTEIN_RECEP_F1_2"/>
    <property type="match status" value="1"/>
</dbReference>
<dbReference type="Pfam" id="PF00001">
    <property type="entry name" value="7tm_1"/>
    <property type="match status" value="1"/>
</dbReference>
<feature type="transmembrane region" description="Helical" evidence="5">
    <location>
        <begin position="55"/>
        <end position="76"/>
    </location>
</feature>
<evidence type="ECO:0000256" key="5">
    <source>
        <dbReference type="SAM" id="Phobius"/>
    </source>
</evidence>
<dbReference type="GO" id="GO:0004930">
    <property type="term" value="F:G protein-coupled receptor activity"/>
    <property type="evidence" value="ECO:0007669"/>
    <property type="project" value="InterPro"/>
</dbReference>
<dbReference type="PANTHER" id="PTHR46641">
    <property type="entry name" value="FMRFAMIDE RECEPTOR-RELATED"/>
    <property type="match status" value="1"/>
</dbReference>
<feature type="transmembrane region" description="Helical" evidence="5">
    <location>
        <begin position="187"/>
        <end position="206"/>
    </location>
</feature>
<keyword evidence="2 5" id="KW-0812">Transmembrane</keyword>
<name>A0A814JEJ1_9BILA</name>
<dbReference type="OrthoDB" id="10139472at2759"/>
<evidence type="ECO:0000256" key="3">
    <source>
        <dbReference type="ARBA" id="ARBA00022989"/>
    </source>
</evidence>
<dbReference type="Gene3D" id="1.20.1070.10">
    <property type="entry name" value="Rhodopsin 7-helix transmembrane proteins"/>
    <property type="match status" value="1"/>
</dbReference>
<accession>A0A814JEJ1</accession>
<dbReference type="PANTHER" id="PTHR46641:SF2">
    <property type="entry name" value="FMRFAMIDE RECEPTOR"/>
    <property type="match status" value="1"/>
</dbReference>
<comment type="subcellular location">
    <subcellularLocation>
        <location evidence="1">Membrane</location>
    </subcellularLocation>
</comment>
<feature type="transmembrane region" description="Helical" evidence="5">
    <location>
        <begin position="135"/>
        <end position="156"/>
    </location>
</feature>
<proteinExistence type="predicted"/>
<keyword evidence="8" id="KW-1185">Reference proteome</keyword>